<keyword evidence="2" id="KW-0472">Membrane</keyword>
<name>A0ABN9B5J7_9NEOB</name>
<evidence type="ECO:0000313" key="3">
    <source>
        <dbReference type="EMBL" id="CAI9541868.1"/>
    </source>
</evidence>
<dbReference type="Proteomes" id="UP001162483">
    <property type="component" value="Unassembled WGS sequence"/>
</dbReference>
<evidence type="ECO:0000256" key="2">
    <source>
        <dbReference type="SAM" id="Phobius"/>
    </source>
</evidence>
<comment type="caution">
    <text evidence="3">The sequence shown here is derived from an EMBL/GenBank/DDBJ whole genome shotgun (WGS) entry which is preliminary data.</text>
</comment>
<protein>
    <recommendedName>
        <fullName evidence="5">Cation/H+ exchanger domain-containing protein</fullName>
    </recommendedName>
</protein>
<feature type="transmembrane region" description="Helical" evidence="2">
    <location>
        <begin position="124"/>
        <end position="142"/>
    </location>
</feature>
<gene>
    <name evidence="3" type="ORF">SPARVUS_LOCUS1997193</name>
</gene>
<keyword evidence="4" id="KW-1185">Reference proteome</keyword>
<keyword evidence="2" id="KW-0812">Transmembrane</keyword>
<comment type="similarity">
    <text evidence="1">Belongs to the monovalent cation:proton antiporter 1 (CPA1) transporter (TC 2.A.36) family.</text>
</comment>
<accession>A0ABN9B5J7</accession>
<dbReference type="EMBL" id="CATNWA010002043">
    <property type="protein sequence ID" value="CAI9541868.1"/>
    <property type="molecule type" value="Genomic_DNA"/>
</dbReference>
<keyword evidence="2" id="KW-1133">Transmembrane helix</keyword>
<evidence type="ECO:0000256" key="1">
    <source>
        <dbReference type="ARBA" id="ARBA00007367"/>
    </source>
</evidence>
<dbReference type="PANTHER" id="PTHR31102:SF1">
    <property type="entry name" value="CATION_H+ EXCHANGER DOMAIN-CONTAINING PROTEIN"/>
    <property type="match status" value="1"/>
</dbReference>
<evidence type="ECO:0008006" key="5">
    <source>
        <dbReference type="Google" id="ProtNLM"/>
    </source>
</evidence>
<reference evidence="3" key="1">
    <citation type="submission" date="2023-05" db="EMBL/GenBank/DDBJ databases">
        <authorList>
            <person name="Stuckert A."/>
        </authorList>
    </citation>
    <scope>NUCLEOTIDE SEQUENCE</scope>
</reference>
<dbReference type="PANTHER" id="PTHR31102">
    <property type="match status" value="1"/>
</dbReference>
<organism evidence="3 4">
    <name type="scientific">Staurois parvus</name>
    <dbReference type="NCBI Taxonomy" id="386267"/>
    <lineage>
        <taxon>Eukaryota</taxon>
        <taxon>Metazoa</taxon>
        <taxon>Chordata</taxon>
        <taxon>Craniata</taxon>
        <taxon>Vertebrata</taxon>
        <taxon>Euteleostomi</taxon>
        <taxon>Amphibia</taxon>
        <taxon>Batrachia</taxon>
        <taxon>Anura</taxon>
        <taxon>Neobatrachia</taxon>
        <taxon>Ranoidea</taxon>
        <taxon>Ranidae</taxon>
        <taxon>Staurois</taxon>
    </lineage>
</organism>
<dbReference type="InterPro" id="IPR051843">
    <property type="entry name" value="CPA1_transporter"/>
</dbReference>
<feature type="transmembrane region" description="Helical" evidence="2">
    <location>
        <begin position="91"/>
        <end position="112"/>
    </location>
</feature>
<evidence type="ECO:0000313" key="4">
    <source>
        <dbReference type="Proteomes" id="UP001162483"/>
    </source>
</evidence>
<sequence length="272" mass="29117">MEGRESCNERGSAGQGDTCESGLVEVCMESSVTNHIAEGGPLDMPIAVLGKVQNDENELLTSDSHHRLDTESRQNTCIKIRKFCFCPPQGLLAVAVTNAMMVTLIWGVVWSITGSECLPGGNLFGILALLLCAVIGAKLVSLIRISNLPPLPPLLGMLLAGFLIRNIPVVTDQVQINFKWSAALRNIALAIILTRAGLGLDPKALRKLKAVCLRLSLGPCAIESCSAALLSHFLMGLPFNMGIYARLCSGCSVSCCCSSLYAASSERRLWSR</sequence>
<proteinExistence type="inferred from homology"/>